<dbReference type="NCBIfam" id="TIGR01560">
    <property type="entry name" value="put_DNA_pack"/>
    <property type="match status" value="1"/>
</dbReference>
<accession>A0ABY9W976</accession>
<reference evidence="1 2" key="1">
    <citation type="submission" date="2023-09" db="EMBL/GenBank/DDBJ databases">
        <title>Different Types of Thermotolerant Ring-Cleaving Dioxygenases derived from Aeribacillus composti HB-1 applied for multiple aromatic hydrocarbons removal.</title>
        <authorList>
            <person name="Cao L."/>
            <person name="Li M."/>
            <person name="Ma T."/>
        </authorList>
    </citation>
    <scope>NUCLEOTIDE SEQUENCE [LARGE SCALE GENOMIC DNA]</scope>
    <source>
        <strain evidence="1 2">HB-1</strain>
    </source>
</reference>
<proteinExistence type="predicted"/>
<gene>
    <name evidence="1" type="ORF">RI196_09990</name>
</gene>
<dbReference type="Proteomes" id="UP001303701">
    <property type="component" value="Chromosome"/>
</dbReference>
<dbReference type="RefSeq" id="WP_311066172.1">
    <property type="nucleotide sequence ID" value="NZ_CP134501.1"/>
</dbReference>
<dbReference type="Gene3D" id="1.10.3230.30">
    <property type="entry name" value="Phage gp6-like head-tail connector protein"/>
    <property type="match status" value="1"/>
</dbReference>
<dbReference type="CDD" id="cd08054">
    <property type="entry name" value="gp6"/>
    <property type="match status" value="1"/>
</dbReference>
<evidence type="ECO:0000313" key="1">
    <source>
        <dbReference type="EMBL" id="WNF31641.1"/>
    </source>
</evidence>
<dbReference type="EMBL" id="CP134501">
    <property type="protein sequence ID" value="WNF31641.1"/>
    <property type="molecule type" value="Genomic_DNA"/>
</dbReference>
<dbReference type="GeneID" id="301126304"/>
<keyword evidence="2" id="KW-1185">Reference proteome</keyword>
<organism evidence="1 2">
    <name type="scientific">Aeribacillus composti</name>
    <dbReference type="NCBI Taxonomy" id="1868734"/>
    <lineage>
        <taxon>Bacteria</taxon>
        <taxon>Bacillati</taxon>
        <taxon>Bacillota</taxon>
        <taxon>Bacilli</taxon>
        <taxon>Bacillales</taxon>
        <taxon>Bacillaceae</taxon>
        <taxon>Aeribacillus</taxon>
    </lineage>
</organism>
<dbReference type="InterPro" id="IPR021146">
    <property type="entry name" value="Phage_gp6-like_head-tail"/>
</dbReference>
<name>A0ABY9W976_9BACI</name>
<sequence>MKISEVTIDDLKKYAHVYHSEDDSLFESILVACKNYIQKYTGLSNEQMDENEDLTMALFVLANELYDNRTYTVDGDKANVVVKSILDMHSINLL</sequence>
<evidence type="ECO:0000313" key="2">
    <source>
        <dbReference type="Proteomes" id="UP001303701"/>
    </source>
</evidence>
<dbReference type="Pfam" id="PF05135">
    <property type="entry name" value="Phage_connect_1"/>
    <property type="match status" value="1"/>
</dbReference>
<dbReference type="InterPro" id="IPR006450">
    <property type="entry name" value="Phage_HK97_gp6-like"/>
</dbReference>
<protein>
    <submittedName>
        <fullName evidence="1">Head-tail connector protein</fullName>
    </submittedName>
</protein>